<sequence>CSKGDKNLITLHSADGGDESAEDMISSLASGAILADANGQQSVIYTTAYAPGQVREIFQTELYRKIFSLVGRGLLLTSVFFMEDFVKSHLTSGWGNF</sequence>
<comment type="caution">
    <text evidence="1">The sequence shown here is derived from an EMBL/GenBank/DDBJ whole genome shotgun (WGS) entry which is preliminary data.</text>
</comment>
<dbReference type="EMBL" id="BLXT01000805">
    <property type="protein sequence ID" value="GFN80184.1"/>
    <property type="molecule type" value="Genomic_DNA"/>
</dbReference>
<gene>
    <name evidence="1" type="ORF">PoB_000669000</name>
</gene>
<reference evidence="1 2" key="1">
    <citation type="journal article" date="2021" name="Elife">
        <title>Chloroplast acquisition without the gene transfer in kleptoplastic sea slugs, Plakobranchus ocellatus.</title>
        <authorList>
            <person name="Maeda T."/>
            <person name="Takahashi S."/>
            <person name="Yoshida T."/>
            <person name="Shimamura S."/>
            <person name="Takaki Y."/>
            <person name="Nagai Y."/>
            <person name="Toyoda A."/>
            <person name="Suzuki Y."/>
            <person name="Arimoto A."/>
            <person name="Ishii H."/>
            <person name="Satoh N."/>
            <person name="Nishiyama T."/>
            <person name="Hasebe M."/>
            <person name="Maruyama T."/>
            <person name="Minagawa J."/>
            <person name="Obokata J."/>
            <person name="Shigenobu S."/>
        </authorList>
    </citation>
    <scope>NUCLEOTIDE SEQUENCE [LARGE SCALE GENOMIC DNA]</scope>
</reference>
<evidence type="ECO:0000313" key="1">
    <source>
        <dbReference type="EMBL" id="GFN80184.1"/>
    </source>
</evidence>
<protein>
    <submittedName>
        <fullName evidence="1">Uncharacterized protein</fullName>
    </submittedName>
</protein>
<evidence type="ECO:0000313" key="2">
    <source>
        <dbReference type="Proteomes" id="UP000735302"/>
    </source>
</evidence>
<feature type="non-terminal residue" evidence="1">
    <location>
        <position position="1"/>
    </location>
</feature>
<name>A0AAV3YCE7_9GAST</name>
<dbReference type="Proteomes" id="UP000735302">
    <property type="component" value="Unassembled WGS sequence"/>
</dbReference>
<proteinExistence type="predicted"/>
<keyword evidence="2" id="KW-1185">Reference proteome</keyword>
<accession>A0AAV3YCE7</accession>
<organism evidence="1 2">
    <name type="scientific">Plakobranchus ocellatus</name>
    <dbReference type="NCBI Taxonomy" id="259542"/>
    <lineage>
        <taxon>Eukaryota</taxon>
        <taxon>Metazoa</taxon>
        <taxon>Spiralia</taxon>
        <taxon>Lophotrochozoa</taxon>
        <taxon>Mollusca</taxon>
        <taxon>Gastropoda</taxon>
        <taxon>Heterobranchia</taxon>
        <taxon>Euthyneura</taxon>
        <taxon>Panpulmonata</taxon>
        <taxon>Sacoglossa</taxon>
        <taxon>Placobranchoidea</taxon>
        <taxon>Plakobranchidae</taxon>
        <taxon>Plakobranchus</taxon>
    </lineage>
</organism>
<dbReference type="AlphaFoldDB" id="A0AAV3YCE7"/>